<keyword evidence="1" id="KW-0472">Membrane</keyword>
<reference evidence="2" key="1">
    <citation type="submission" date="2021-02" db="EMBL/GenBank/DDBJ databases">
        <authorList>
            <person name="Nowell W R."/>
        </authorList>
    </citation>
    <scope>NUCLEOTIDE SEQUENCE</scope>
</reference>
<sequence length="303" mass="34664">MPSTGGVVDSAIVSMKPIDVIPTSRQPSAGITTTTTTLIDDGEIFKALHDCMKDVGKFRQYIYYIGTSCDTTKLRNKIQKLKERINRNLYHQRELVRKAAAAATTSIKRELAMNRFEKCLCFTLASINYYENLLHKFSILLVYFPIATGDRTNVVNLGFEDSTINSDEVSYENHEAEENETNRYIELLNQIQVLQLLRDEIEKIDVYQLRSQATSYSKEFVENMHKYTNEITIENSSRRYQENRYSLRDYLGEESSTPAGRCYQQCNRRKFLCTLTIVLLILVIVAVIVTVIVTTNKASTGGQ</sequence>
<gene>
    <name evidence="2" type="ORF">JXQ802_LOCUS7365</name>
</gene>
<accession>A0A813WX22</accession>
<keyword evidence="1" id="KW-0812">Transmembrane</keyword>
<keyword evidence="1" id="KW-1133">Transmembrane helix</keyword>
<feature type="transmembrane region" description="Helical" evidence="1">
    <location>
        <begin position="271"/>
        <end position="293"/>
    </location>
</feature>
<name>A0A813WX22_9BILA</name>
<organism evidence="2 3">
    <name type="scientific">Rotaria sordida</name>
    <dbReference type="NCBI Taxonomy" id="392033"/>
    <lineage>
        <taxon>Eukaryota</taxon>
        <taxon>Metazoa</taxon>
        <taxon>Spiralia</taxon>
        <taxon>Gnathifera</taxon>
        <taxon>Rotifera</taxon>
        <taxon>Eurotatoria</taxon>
        <taxon>Bdelloidea</taxon>
        <taxon>Philodinida</taxon>
        <taxon>Philodinidae</taxon>
        <taxon>Rotaria</taxon>
    </lineage>
</organism>
<evidence type="ECO:0000313" key="2">
    <source>
        <dbReference type="EMBL" id="CAF0864596.1"/>
    </source>
</evidence>
<evidence type="ECO:0000313" key="3">
    <source>
        <dbReference type="Proteomes" id="UP000663870"/>
    </source>
</evidence>
<proteinExistence type="predicted"/>
<dbReference type="EMBL" id="CAJNOL010000123">
    <property type="protein sequence ID" value="CAF0864596.1"/>
    <property type="molecule type" value="Genomic_DNA"/>
</dbReference>
<dbReference type="Proteomes" id="UP000663870">
    <property type="component" value="Unassembled WGS sequence"/>
</dbReference>
<dbReference type="AlphaFoldDB" id="A0A813WX22"/>
<evidence type="ECO:0000256" key="1">
    <source>
        <dbReference type="SAM" id="Phobius"/>
    </source>
</evidence>
<comment type="caution">
    <text evidence="2">The sequence shown here is derived from an EMBL/GenBank/DDBJ whole genome shotgun (WGS) entry which is preliminary data.</text>
</comment>
<protein>
    <submittedName>
        <fullName evidence="2">Uncharacterized protein</fullName>
    </submittedName>
</protein>
<keyword evidence="3" id="KW-1185">Reference proteome</keyword>